<dbReference type="GO" id="GO:0004143">
    <property type="term" value="F:ATP-dependent diacylglycerol kinase activity"/>
    <property type="evidence" value="ECO:0007669"/>
    <property type="project" value="InterPro"/>
</dbReference>
<dbReference type="Proteomes" id="UP000541444">
    <property type="component" value="Unassembled WGS sequence"/>
</dbReference>
<evidence type="ECO:0000259" key="1">
    <source>
        <dbReference type="PROSITE" id="PS50146"/>
    </source>
</evidence>
<evidence type="ECO:0000313" key="3">
    <source>
        <dbReference type="Proteomes" id="UP000541444"/>
    </source>
</evidence>
<proteinExistence type="predicted"/>
<dbReference type="EMBL" id="JACGCM010001009">
    <property type="protein sequence ID" value="KAF6162868.1"/>
    <property type="molecule type" value="Genomic_DNA"/>
</dbReference>
<dbReference type="GO" id="GO:0016020">
    <property type="term" value="C:membrane"/>
    <property type="evidence" value="ECO:0007669"/>
    <property type="project" value="TreeGrafter"/>
</dbReference>
<organism evidence="2 3">
    <name type="scientific">Kingdonia uniflora</name>
    <dbReference type="NCBI Taxonomy" id="39325"/>
    <lineage>
        <taxon>Eukaryota</taxon>
        <taxon>Viridiplantae</taxon>
        <taxon>Streptophyta</taxon>
        <taxon>Embryophyta</taxon>
        <taxon>Tracheophyta</taxon>
        <taxon>Spermatophyta</taxon>
        <taxon>Magnoliopsida</taxon>
        <taxon>Ranunculales</taxon>
        <taxon>Circaeasteraceae</taxon>
        <taxon>Kingdonia</taxon>
    </lineage>
</organism>
<dbReference type="OrthoDB" id="242257at2759"/>
<dbReference type="PROSITE" id="PS50146">
    <property type="entry name" value="DAGK"/>
    <property type="match status" value="1"/>
</dbReference>
<dbReference type="GO" id="GO:0007165">
    <property type="term" value="P:signal transduction"/>
    <property type="evidence" value="ECO:0007669"/>
    <property type="project" value="InterPro"/>
</dbReference>
<dbReference type="PANTHER" id="PTHR11255:SF80">
    <property type="entry name" value="EYE-SPECIFIC DIACYLGLYCEROL KINASE"/>
    <property type="match status" value="1"/>
</dbReference>
<name>A0A7J7N7I8_9MAGN</name>
<dbReference type="SUPFAM" id="SSF111331">
    <property type="entry name" value="NAD kinase/diacylglycerol kinase-like"/>
    <property type="match status" value="1"/>
</dbReference>
<accession>A0A7J7N7I8</accession>
<dbReference type="Gene3D" id="3.40.50.10330">
    <property type="entry name" value="Probable inorganic polyphosphate/atp-NAD kinase, domain 1"/>
    <property type="match status" value="1"/>
</dbReference>
<dbReference type="Pfam" id="PF00781">
    <property type="entry name" value="DAGK_cat"/>
    <property type="match status" value="1"/>
</dbReference>
<dbReference type="InterPro" id="IPR017438">
    <property type="entry name" value="ATP-NAD_kinase_N"/>
</dbReference>
<gene>
    <name evidence="2" type="ORF">GIB67_021017</name>
</gene>
<comment type="caution">
    <text evidence="2">The sequence shown here is derived from an EMBL/GenBank/DDBJ whole genome shotgun (WGS) entry which is preliminary data.</text>
</comment>
<protein>
    <recommendedName>
        <fullName evidence="1">DAGKc domain-containing protein</fullName>
    </recommendedName>
</protein>
<dbReference type="AlphaFoldDB" id="A0A7J7N7I8"/>
<dbReference type="FunFam" id="3.40.50.10330:FF:000023">
    <property type="entry name" value="diacylglycerol kinase"/>
    <property type="match status" value="1"/>
</dbReference>
<sequence length="318" mass="34607">MDSPKPSTGGDSTRIAASRSSLVDSFKGCGLTGVRIDKEDLRRGILIPEYIRLAMRDAIRLKDPEAGFGHESDGISAAPEAPMVVFVNSKSGGRLGQILMGRLQELMGQEQVFDLSAVKPPEFVQYGLACLEKMASSGDYCAKEVREKLRVVVAGGDGTVGWVLGSLADLYKQNREPVPPTGIIPLGTGNDLSRSFGWGGSFPFAWSWHVAVSMPAGESVQLPYSLRLAEDEFPLDQLEARSKKQEAICSIPLTTQSTPPGMDAQVAYGFHQLRDEKPYLAQGPIANKVSLFVKEDFEEFGDVENNVSHGKIFRELKV</sequence>
<feature type="domain" description="DAGKc" evidence="1">
    <location>
        <begin position="78"/>
        <end position="199"/>
    </location>
</feature>
<dbReference type="InterPro" id="IPR001206">
    <property type="entry name" value="Diacylglycerol_kinase_cat_dom"/>
</dbReference>
<evidence type="ECO:0000313" key="2">
    <source>
        <dbReference type="EMBL" id="KAF6162868.1"/>
    </source>
</evidence>
<dbReference type="InterPro" id="IPR016064">
    <property type="entry name" value="NAD/diacylglycerol_kinase_sf"/>
</dbReference>
<keyword evidence="3" id="KW-1185">Reference proteome</keyword>
<reference evidence="2 3" key="1">
    <citation type="journal article" date="2020" name="IScience">
        <title>Genome Sequencing of the Endangered Kingdonia uniflora (Circaeasteraceae, Ranunculales) Reveals Potential Mechanisms of Evolutionary Specialization.</title>
        <authorList>
            <person name="Sun Y."/>
            <person name="Deng T."/>
            <person name="Zhang A."/>
            <person name="Moore M.J."/>
            <person name="Landis J.B."/>
            <person name="Lin N."/>
            <person name="Zhang H."/>
            <person name="Zhang X."/>
            <person name="Huang J."/>
            <person name="Zhang X."/>
            <person name="Sun H."/>
            <person name="Wang H."/>
        </authorList>
    </citation>
    <scope>NUCLEOTIDE SEQUENCE [LARGE SCALE GENOMIC DNA]</scope>
    <source>
        <strain evidence="2">TB1705</strain>
        <tissue evidence="2">Leaf</tissue>
    </source>
</reference>
<dbReference type="PANTHER" id="PTHR11255">
    <property type="entry name" value="DIACYLGLYCEROL KINASE"/>
    <property type="match status" value="1"/>
</dbReference>
<dbReference type="SMART" id="SM00046">
    <property type="entry name" value="DAGKc"/>
    <property type="match status" value="1"/>
</dbReference>
<dbReference type="InterPro" id="IPR037607">
    <property type="entry name" value="DGK"/>
</dbReference>